<gene>
    <name evidence="3" type="ORF">B296_00008589</name>
</gene>
<dbReference type="Pfam" id="PF01190">
    <property type="entry name" value="Pollen_Ole_e_1"/>
    <property type="match status" value="1"/>
</dbReference>
<feature type="chain" id="PRO_5019380730" description="Extensin domain-containing protein" evidence="2">
    <location>
        <begin position="27"/>
        <end position="346"/>
    </location>
</feature>
<proteinExistence type="predicted"/>
<dbReference type="Proteomes" id="UP000287651">
    <property type="component" value="Unassembled WGS sequence"/>
</dbReference>
<sequence>MGTPPHPRSMLLGLCAVLLMLRVSRAATQTVATVVGATECLDCGRKSIKHENAVRGLRVAIKCRDGNEKYEIKATGELDNSGNFNVKLPTVLLQDNGELKHECLAQLHSASDAPCPDENGLNPSSKLILKSGEKGKHTFIAAAGKLSFSSATCASATFWPPLKDPWHKTFPKYPLPPFTFPPKRYYHHKHHHSIYKPPAPTYSPPTHKPPSQGGSYYNPPAPVHKPQAPVYKPPSGGYYKPPAPVYKPPTPEHKPPSGGYYKPPAAPVYKPTPTPYYKHPYHPIYKKPMPPFPKLPPLYHPHPKISFPPIYKKPLPHFPSWPPFSHWHKYKKGHPGFPPAKLHRKP</sequence>
<feature type="compositionally biased region" description="Pro residues" evidence="1">
    <location>
        <begin position="197"/>
        <end position="208"/>
    </location>
</feature>
<comment type="caution">
    <text evidence="3">The sequence shown here is derived from an EMBL/GenBank/DDBJ whole genome shotgun (WGS) entry which is preliminary data.</text>
</comment>
<feature type="signal peptide" evidence="2">
    <location>
        <begin position="1"/>
        <end position="26"/>
    </location>
</feature>
<evidence type="ECO:0000256" key="2">
    <source>
        <dbReference type="SAM" id="SignalP"/>
    </source>
</evidence>
<organism evidence="3 4">
    <name type="scientific">Ensete ventricosum</name>
    <name type="common">Abyssinian banana</name>
    <name type="synonym">Musa ensete</name>
    <dbReference type="NCBI Taxonomy" id="4639"/>
    <lineage>
        <taxon>Eukaryota</taxon>
        <taxon>Viridiplantae</taxon>
        <taxon>Streptophyta</taxon>
        <taxon>Embryophyta</taxon>
        <taxon>Tracheophyta</taxon>
        <taxon>Spermatophyta</taxon>
        <taxon>Magnoliopsida</taxon>
        <taxon>Liliopsida</taxon>
        <taxon>Zingiberales</taxon>
        <taxon>Musaceae</taxon>
        <taxon>Ensete</taxon>
    </lineage>
</organism>
<dbReference type="AlphaFoldDB" id="A0A427APD6"/>
<evidence type="ECO:0008006" key="5">
    <source>
        <dbReference type="Google" id="ProtNLM"/>
    </source>
</evidence>
<name>A0A427APD6_ENSVE</name>
<reference evidence="3 4" key="1">
    <citation type="journal article" date="2014" name="Agronomy (Basel)">
        <title>A Draft Genome Sequence for Ensete ventricosum, the Drought-Tolerant Tree Against Hunger.</title>
        <authorList>
            <person name="Harrison J."/>
            <person name="Moore K.A."/>
            <person name="Paszkiewicz K."/>
            <person name="Jones T."/>
            <person name="Grant M."/>
            <person name="Ambacheew D."/>
            <person name="Muzemil S."/>
            <person name="Studholme D.J."/>
        </authorList>
    </citation>
    <scope>NUCLEOTIDE SEQUENCE [LARGE SCALE GENOMIC DNA]</scope>
</reference>
<evidence type="ECO:0000313" key="4">
    <source>
        <dbReference type="Proteomes" id="UP000287651"/>
    </source>
</evidence>
<evidence type="ECO:0000256" key="1">
    <source>
        <dbReference type="SAM" id="MobiDB-lite"/>
    </source>
</evidence>
<dbReference type="PANTHER" id="PTHR33935:SF22">
    <property type="entry name" value="OS10G0149400 PROTEIN"/>
    <property type="match status" value="1"/>
</dbReference>
<feature type="region of interest" description="Disordered" evidence="1">
    <location>
        <begin position="196"/>
        <end position="222"/>
    </location>
</feature>
<evidence type="ECO:0000313" key="3">
    <source>
        <dbReference type="EMBL" id="RRT78090.1"/>
    </source>
</evidence>
<accession>A0A427APD6</accession>
<dbReference type="PRINTS" id="PR01217">
    <property type="entry name" value="PRICHEXTENSN"/>
</dbReference>
<dbReference type="PANTHER" id="PTHR33935">
    <property type="entry name" value="OS10G0148100 PROTEIN"/>
    <property type="match status" value="1"/>
</dbReference>
<keyword evidence="2" id="KW-0732">Signal</keyword>
<dbReference type="EMBL" id="AMZH03001766">
    <property type="protein sequence ID" value="RRT78090.1"/>
    <property type="molecule type" value="Genomic_DNA"/>
</dbReference>
<protein>
    <recommendedName>
        <fullName evidence="5">Extensin domain-containing protein</fullName>
    </recommendedName>
</protein>